<dbReference type="EMBL" id="VIEB01000149">
    <property type="protein sequence ID" value="TQE03858.1"/>
    <property type="molecule type" value="Genomic_DNA"/>
</dbReference>
<organism evidence="1 2">
    <name type="scientific">Malus baccata</name>
    <name type="common">Siberian crab apple</name>
    <name type="synonym">Pyrus baccata</name>
    <dbReference type="NCBI Taxonomy" id="106549"/>
    <lineage>
        <taxon>Eukaryota</taxon>
        <taxon>Viridiplantae</taxon>
        <taxon>Streptophyta</taxon>
        <taxon>Embryophyta</taxon>
        <taxon>Tracheophyta</taxon>
        <taxon>Spermatophyta</taxon>
        <taxon>Magnoliopsida</taxon>
        <taxon>eudicotyledons</taxon>
        <taxon>Gunneridae</taxon>
        <taxon>Pentapetalae</taxon>
        <taxon>rosids</taxon>
        <taxon>fabids</taxon>
        <taxon>Rosales</taxon>
        <taxon>Rosaceae</taxon>
        <taxon>Amygdaloideae</taxon>
        <taxon>Maleae</taxon>
        <taxon>Malus</taxon>
    </lineage>
</organism>
<dbReference type="Proteomes" id="UP000315295">
    <property type="component" value="Unassembled WGS sequence"/>
</dbReference>
<dbReference type="AlphaFoldDB" id="A0A540MYI9"/>
<accession>A0A540MYI9</accession>
<comment type="caution">
    <text evidence="1">The sequence shown here is derived from an EMBL/GenBank/DDBJ whole genome shotgun (WGS) entry which is preliminary data.</text>
</comment>
<sequence length="52" mass="5905">MVYAYTSMTKVVNPVGWSDDNHPECNNLYEWALVRVICIGAFEGVIPFLPPF</sequence>
<keyword evidence="2" id="KW-1185">Reference proteome</keyword>
<evidence type="ECO:0008006" key="3">
    <source>
        <dbReference type="Google" id="ProtNLM"/>
    </source>
</evidence>
<protein>
    <recommendedName>
        <fullName evidence="3">Pectinesterase</fullName>
    </recommendedName>
</protein>
<reference evidence="1 2" key="1">
    <citation type="journal article" date="2019" name="G3 (Bethesda)">
        <title>Sequencing of a Wild Apple (Malus baccata) Genome Unravels the Differences Between Cultivated and Wild Apple Species Regarding Disease Resistance and Cold Tolerance.</title>
        <authorList>
            <person name="Chen X."/>
        </authorList>
    </citation>
    <scope>NUCLEOTIDE SEQUENCE [LARGE SCALE GENOMIC DNA]</scope>
    <source>
        <strain evidence="2">cv. Shandingzi</strain>
        <tissue evidence="1">Leaves</tissue>
    </source>
</reference>
<name>A0A540MYI9_MALBA</name>
<evidence type="ECO:0000313" key="1">
    <source>
        <dbReference type="EMBL" id="TQE03858.1"/>
    </source>
</evidence>
<gene>
    <name evidence="1" type="ORF">C1H46_010522</name>
</gene>
<proteinExistence type="predicted"/>
<evidence type="ECO:0000313" key="2">
    <source>
        <dbReference type="Proteomes" id="UP000315295"/>
    </source>
</evidence>